<evidence type="ECO:0000313" key="2">
    <source>
        <dbReference type="EMBL" id="EAT79860.2"/>
    </source>
</evidence>
<name>Q0U6Q2_PHANO</name>
<dbReference type="HOGENOM" id="CLU_1489514_0_0_1"/>
<feature type="transmembrane region" description="Helical" evidence="1">
    <location>
        <begin position="59"/>
        <end position="78"/>
    </location>
</feature>
<reference evidence="3" key="1">
    <citation type="journal article" date="2007" name="Plant Cell">
        <title>Dothideomycete-plant interactions illuminated by genome sequencing and EST analysis of the wheat pathogen Stagonospora nodorum.</title>
        <authorList>
            <person name="Hane J.K."/>
            <person name="Lowe R.G."/>
            <person name="Solomon P.S."/>
            <person name="Tan K.C."/>
            <person name="Schoch C.L."/>
            <person name="Spatafora J.W."/>
            <person name="Crous P.W."/>
            <person name="Kodira C."/>
            <person name="Birren B.W."/>
            <person name="Galagan J.E."/>
            <person name="Torriani S.F."/>
            <person name="McDonald B.A."/>
            <person name="Oliver R.P."/>
        </authorList>
    </citation>
    <scope>NUCLEOTIDE SEQUENCE [LARGE SCALE GENOMIC DNA]</scope>
    <source>
        <strain evidence="3">SN15 / ATCC MYA-4574 / FGSC 10173</strain>
    </source>
</reference>
<dbReference type="VEuPathDB" id="FungiDB:JI435_125620"/>
<sequence length="181" mass="20051">MFTTTKQPLDRTVLRYAGLVQGLVALPCMIQLVCSASLVPSRNLVLFHLLNITDEVRSTYILAAGACGAIIFTAVVQWKALTTSFQVRRLEIVESVLATGLFIWLNFSWAIGTPERPFGHINLKRLIFSGLGVVVLFYGPLAHADAAWKDDERSKDLDFEGDGRTVYTDAPEKAPLELVRN</sequence>
<evidence type="ECO:0000313" key="3">
    <source>
        <dbReference type="Proteomes" id="UP000001055"/>
    </source>
</evidence>
<proteinExistence type="predicted"/>
<feature type="transmembrane region" description="Helical" evidence="1">
    <location>
        <begin position="12"/>
        <end position="39"/>
    </location>
</feature>
<dbReference type="RefSeq" id="XP_001802783.1">
    <property type="nucleotide sequence ID" value="XM_001802731.1"/>
</dbReference>
<accession>Q0U6Q2</accession>
<keyword evidence="1" id="KW-0472">Membrane</keyword>
<keyword evidence="1" id="KW-0812">Transmembrane</keyword>
<dbReference type="InParanoid" id="Q0U6Q2"/>
<keyword evidence="1" id="KW-1133">Transmembrane helix</keyword>
<dbReference type="EMBL" id="CH445347">
    <property type="protein sequence ID" value="EAT79860.2"/>
    <property type="molecule type" value="Genomic_DNA"/>
</dbReference>
<protein>
    <submittedName>
        <fullName evidence="2">Uncharacterized protein</fullName>
    </submittedName>
</protein>
<gene>
    <name evidence="2" type="ORF">SNOG_12562</name>
</gene>
<organism evidence="2 3">
    <name type="scientific">Phaeosphaeria nodorum (strain SN15 / ATCC MYA-4574 / FGSC 10173)</name>
    <name type="common">Glume blotch fungus</name>
    <name type="synonym">Parastagonospora nodorum</name>
    <dbReference type="NCBI Taxonomy" id="321614"/>
    <lineage>
        <taxon>Eukaryota</taxon>
        <taxon>Fungi</taxon>
        <taxon>Dikarya</taxon>
        <taxon>Ascomycota</taxon>
        <taxon>Pezizomycotina</taxon>
        <taxon>Dothideomycetes</taxon>
        <taxon>Pleosporomycetidae</taxon>
        <taxon>Pleosporales</taxon>
        <taxon>Pleosporineae</taxon>
        <taxon>Phaeosphaeriaceae</taxon>
        <taxon>Parastagonospora</taxon>
    </lineage>
</organism>
<dbReference type="GeneID" id="5979694"/>
<dbReference type="AlphaFoldDB" id="Q0U6Q2"/>
<feature type="transmembrane region" description="Helical" evidence="1">
    <location>
        <begin position="126"/>
        <end position="148"/>
    </location>
</feature>
<dbReference type="Proteomes" id="UP000001055">
    <property type="component" value="Unassembled WGS sequence"/>
</dbReference>
<feature type="transmembrane region" description="Helical" evidence="1">
    <location>
        <begin position="90"/>
        <end position="111"/>
    </location>
</feature>
<evidence type="ECO:0000256" key="1">
    <source>
        <dbReference type="SAM" id="Phobius"/>
    </source>
</evidence>
<dbReference type="KEGG" id="pno:SNOG_12562"/>